<keyword evidence="12" id="KW-1185">Reference proteome</keyword>
<feature type="repeat" description="WD" evidence="6">
    <location>
        <begin position="300"/>
        <end position="341"/>
    </location>
</feature>
<dbReference type="PROSITE" id="PS50294">
    <property type="entry name" value="WD_REPEATS_REGION"/>
    <property type="match status" value="2"/>
</dbReference>
<dbReference type="SUPFAM" id="SSF46626">
    <property type="entry name" value="Cytochrome c"/>
    <property type="match status" value="1"/>
</dbReference>
<proteinExistence type="predicted"/>
<dbReference type="InterPro" id="IPR011429">
    <property type="entry name" value="Cyt_c_Planctomycete-type"/>
</dbReference>
<dbReference type="STRING" id="1841610.A6X21_09860"/>
<evidence type="ECO:0000256" key="3">
    <source>
        <dbReference type="ARBA" id="ARBA00022723"/>
    </source>
</evidence>
<comment type="caution">
    <text evidence="11">The sequence shown here is derived from an EMBL/GenBank/DDBJ whole genome shotgun (WGS) entry which is preliminary data.</text>
</comment>
<keyword evidence="1 6" id="KW-0853">WD repeat</keyword>
<feature type="chain" id="PRO_5008672831" description="Cytochrome c domain-containing protein" evidence="9">
    <location>
        <begin position="22"/>
        <end position="756"/>
    </location>
</feature>
<feature type="repeat" description="WD" evidence="6">
    <location>
        <begin position="342"/>
        <end position="383"/>
    </location>
</feature>
<dbReference type="Pfam" id="PF07635">
    <property type="entry name" value="PSCyt1"/>
    <property type="match status" value="1"/>
</dbReference>
<dbReference type="Proteomes" id="UP000094828">
    <property type="component" value="Unassembled WGS sequence"/>
</dbReference>
<evidence type="ECO:0000256" key="5">
    <source>
        <dbReference type="ARBA" id="ARBA00023004"/>
    </source>
</evidence>
<dbReference type="OrthoDB" id="226265at2"/>
<feature type="domain" description="Cytochrome c" evidence="10">
    <location>
        <begin position="36"/>
        <end position="126"/>
    </location>
</feature>
<dbReference type="PROSITE" id="PS51007">
    <property type="entry name" value="CYTC"/>
    <property type="match status" value="1"/>
</dbReference>
<evidence type="ECO:0000256" key="4">
    <source>
        <dbReference type="ARBA" id="ARBA00022737"/>
    </source>
</evidence>
<keyword evidence="4" id="KW-0677">Repeat</keyword>
<dbReference type="AlphaFoldDB" id="A0A1C3E779"/>
<evidence type="ECO:0000256" key="8">
    <source>
        <dbReference type="SAM" id="Coils"/>
    </source>
</evidence>
<name>A0A1C3E779_9PLAN</name>
<dbReference type="CDD" id="cd00200">
    <property type="entry name" value="WD40"/>
    <property type="match status" value="1"/>
</dbReference>
<dbReference type="PROSITE" id="PS00678">
    <property type="entry name" value="WD_REPEATS_1"/>
    <property type="match status" value="1"/>
</dbReference>
<dbReference type="InterPro" id="IPR009056">
    <property type="entry name" value="Cyt_c-like_dom"/>
</dbReference>
<dbReference type="InterPro" id="IPR036909">
    <property type="entry name" value="Cyt_c-like_dom_sf"/>
</dbReference>
<dbReference type="PANTHER" id="PTHR19879">
    <property type="entry name" value="TRANSCRIPTION INITIATION FACTOR TFIID"/>
    <property type="match status" value="1"/>
</dbReference>
<evidence type="ECO:0000313" key="11">
    <source>
        <dbReference type="EMBL" id="ODA29108.1"/>
    </source>
</evidence>
<dbReference type="InterPro" id="IPR015943">
    <property type="entry name" value="WD40/YVTN_repeat-like_dom_sf"/>
</dbReference>
<reference evidence="11 12" key="1">
    <citation type="submission" date="2016-05" db="EMBL/GenBank/DDBJ databases">
        <title>Genomic and physiological characterization of Planctopirus sp. isolated from fresh water lake.</title>
        <authorList>
            <person name="Subhash Y."/>
            <person name="Ramana C."/>
        </authorList>
    </citation>
    <scope>NUCLEOTIDE SEQUENCE [LARGE SCALE GENOMIC DNA]</scope>
    <source>
        <strain evidence="11 12">JC280</strain>
    </source>
</reference>
<feature type="signal peptide" evidence="9">
    <location>
        <begin position="1"/>
        <end position="21"/>
    </location>
</feature>
<keyword evidence="2 7" id="KW-0349">Heme</keyword>
<sequence>MGRFLPMILTMAMAVPVAISAQEKASDDKPQEKKITYDEHILPIFREKCGSCHNANDKKGDLVLDNYSAAMQGGASGEVINTNGEPANSQLYLVMTHESEPIMPPGQPRLPDAQLELVRKWIEQGALQNSGSKAKIKKKSVVTASAASSMKRPDGPAPMPEVALPIEPVVVTSRANAVTALAANPWAPLLAVSGYKQILLYNAQTLDLVGVLPFPEGQPHILKFSRNGSVLLAGGGRGGQSGLVVLFDIKTGRRLAQVGAEYDTVLAADLSPDMSLVALGGPKKMLRVYEVATGELLYESKKHTDWVTAIEFSPDGVLLASGDRSNGLVVWEAYTGREFYFLTGHTGSINDVSWSPDSNTLASGSEDGTIRLWEMQNGGQIKNFNAHGGGVQALDFTLDVRIVSTGRDRVTKLFDANGNKQRDFPATQDVGMEVCYSGETDRVYAGDMAGRVYAWNAKDGAVFGQCVTNPASVTAQLAAAQTELTGSQQKVAAANEALESLRKQLADRQKAAEEASKMVGVREAELNARNEAKTGKQNDVSRLEQQLVGMKQQLSKQQQEFDQATKALEVAVTKLNGQKGDLQKAREAFDATQKALDEARNRLNGDAENVDQKNIVSDLEGKLKSAKDQVDLIEAAVKEQATTVSGLEKQLEERKQPLAAGKAELNTVDAKLTTGRDELKALDSARSNAEQALKNARMEAEQRMKTAPATEDEKKQLAEREAALKTAQEVLSRWQGRISTIEAARNLPPLSTAVVE</sequence>
<dbReference type="SUPFAM" id="SSF50998">
    <property type="entry name" value="Quinoprotein alcohol dehydrogenase-like"/>
    <property type="match status" value="1"/>
</dbReference>
<evidence type="ECO:0000259" key="10">
    <source>
        <dbReference type="PROSITE" id="PS51007"/>
    </source>
</evidence>
<evidence type="ECO:0000256" key="7">
    <source>
        <dbReference type="PROSITE-ProRule" id="PRU00433"/>
    </source>
</evidence>
<keyword evidence="9" id="KW-0732">Signal</keyword>
<evidence type="ECO:0000256" key="2">
    <source>
        <dbReference type="ARBA" id="ARBA00022617"/>
    </source>
</evidence>
<protein>
    <recommendedName>
        <fullName evidence="10">Cytochrome c domain-containing protein</fullName>
    </recommendedName>
</protein>
<dbReference type="Pfam" id="PF00400">
    <property type="entry name" value="WD40"/>
    <property type="match status" value="2"/>
</dbReference>
<evidence type="ECO:0000256" key="1">
    <source>
        <dbReference type="ARBA" id="ARBA00022574"/>
    </source>
</evidence>
<dbReference type="SMART" id="SM00320">
    <property type="entry name" value="WD40"/>
    <property type="match status" value="7"/>
</dbReference>
<dbReference type="InterPro" id="IPR019775">
    <property type="entry name" value="WD40_repeat_CS"/>
</dbReference>
<dbReference type="GO" id="GO:0046872">
    <property type="term" value="F:metal ion binding"/>
    <property type="evidence" value="ECO:0007669"/>
    <property type="project" value="UniProtKB-KW"/>
</dbReference>
<keyword evidence="5 7" id="KW-0408">Iron</keyword>
<dbReference type="Gene3D" id="2.130.10.10">
    <property type="entry name" value="YVTN repeat-like/Quinoprotein amine dehydrogenase"/>
    <property type="match status" value="2"/>
</dbReference>
<evidence type="ECO:0000256" key="6">
    <source>
        <dbReference type="PROSITE-ProRule" id="PRU00221"/>
    </source>
</evidence>
<feature type="coiled-coil region" evidence="8">
    <location>
        <begin position="679"/>
        <end position="706"/>
    </location>
</feature>
<keyword evidence="3 7" id="KW-0479">Metal-binding</keyword>
<organism evidence="11 12">
    <name type="scientific">Planctopirus hydrillae</name>
    <dbReference type="NCBI Taxonomy" id="1841610"/>
    <lineage>
        <taxon>Bacteria</taxon>
        <taxon>Pseudomonadati</taxon>
        <taxon>Planctomycetota</taxon>
        <taxon>Planctomycetia</taxon>
        <taxon>Planctomycetales</taxon>
        <taxon>Planctomycetaceae</taxon>
        <taxon>Planctopirus</taxon>
    </lineage>
</organism>
<dbReference type="PANTHER" id="PTHR19879:SF9">
    <property type="entry name" value="TRANSCRIPTION INITIATION FACTOR TFIID SUBUNIT 5"/>
    <property type="match status" value="1"/>
</dbReference>
<dbReference type="EMBL" id="LYDR01000144">
    <property type="protein sequence ID" value="ODA29108.1"/>
    <property type="molecule type" value="Genomic_DNA"/>
</dbReference>
<evidence type="ECO:0000313" key="12">
    <source>
        <dbReference type="Proteomes" id="UP000094828"/>
    </source>
</evidence>
<dbReference type="GO" id="GO:0009055">
    <property type="term" value="F:electron transfer activity"/>
    <property type="evidence" value="ECO:0007669"/>
    <property type="project" value="InterPro"/>
</dbReference>
<dbReference type="GO" id="GO:0020037">
    <property type="term" value="F:heme binding"/>
    <property type="evidence" value="ECO:0007669"/>
    <property type="project" value="InterPro"/>
</dbReference>
<dbReference type="InterPro" id="IPR001680">
    <property type="entry name" value="WD40_rpt"/>
</dbReference>
<dbReference type="PROSITE" id="PS50082">
    <property type="entry name" value="WD_REPEATS_2"/>
    <property type="match status" value="2"/>
</dbReference>
<dbReference type="Gene3D" id="1.20.120.330">
    <property type="entry name" value="Nucleotidyltransferases domain 2"/>
    <property type="match status" value="1"/>
</dbReference>
<keyword evidence="8" id="KW-0175">Coiled coil</keyword>
<dbReference type="InterPro" id="IPR011047">
    <property type="entry name" value="Quinoprotein_ADH-like_sf"/>
</dbReference>
<accession>A0A1C3E779</accession>
<evidence type="ECO:0000256" key="9">
    <source>
        <dbReference type="SAM" id="SignalP"/>
    </source>
</evidence>
<dbReference type="SUPFAM" id="SSF57997">
    <property type="entry name" value="Tropomyosin"/>
    <property type="match status" value="1"/>
</dbReference>
<gene>
    <name evidence="11" type="ORF">A6X21_09860</name>
</gene>
<feature type="coiled-coil region" evidence="8">
    <location>
        <begin position="477"/>
        <end position="636"/>
    </location>
</feature>